<proteinExistence type="predicted"/>
<organism evidence="2 3">
    <name type="scientific">Stephania yunnanensis</name>
    <dbReference type="NCBI Taxonomy" id="152371"/>
    <lineage>
        <taxon>Eukaryota</taxon>
        <taxon>Viridiplantae</taxon>
        <taxon>Streptophyta</taxon>
        <taxon>Embryophyta</taxon>
        <taxon>Tracheophyta</taxon>
        <taxon>Spermatophyta</taxon>
        <taxon>Magnoliopsida</taxon>
        <taxon>Ranunculales</taxon>
        <taxon>Menispermaceae</taxon>
        <taxon>Menispermoideae</taxon>
        <taxon>Cissampelideae</taxon>
        <taxon>Stephania</taxon>
    </lineage>
</organism>
<evidence type="ECO:0000313" key="2">
    <source>
        <dbReference type="EMBL" id="KAK9164727.1"/>
    </source>
</evidence>
<comment type="caution">
    <text evidence="2">The sequence shown here is derived from an EMBL/GenBank/DDBJ whole genome shotgun (WGS) entry which is preliminary data.</text>
</comment>
<reference evidence="2 3" key="1">
    <citation type="submission" date="2024-01" db="EMBL/GenBank/DDBJ databases">
        <title>Genome assemblies of Stephania.</title>
        <authorList>
            <person name="Yang L."/>
        </authorList>
    </citation>
    <scope>NUCLEOTIDE SEQUENCE [LARGE SCALE GENOMIC DNA]</scope>
    <source>
        <strain evidence="2">YNDBR</strain>
        <tissue evidence="2">Leaf</tissue>
    </source>
</reference>
<accession>A0AAP0L521</accession>
<dbReference type="PANTHER" id="PTHR35477">
    <property type="entry name" value="OS06G0728500 PROTEIN"/>
    <property type="match status" value="1"/>
</dbReference>
<feature type="compositionally biased region" description="Low complexity" evidence="1">
    <location>
        <begin position="169"/>
        <end position="180"/>
    </location>
</feature>
<dbReference type="EMBL" id="JBBNAF010000002">
    <property type="protein sequence ID" value="KAK9164727.1"/>
    <property type="molecule type" value="Genomic_DNA"/>
</dbReference>
<dbReference type="AlphaFoldDB" id="A0AAP0L521"/>
<keyword evidence="3" id="KW-1185">Reference proteome</keyword>
<name>A0AAP0L521_9MAGN</name>
<protein>
    <submittedName>
        <fullName evidence="2">Uncharacterized protein</fullName>
    </submittedName>
</protein>
<sequence length="374" mass="40960">MTDTNICGVNQLDVNARLPPRKRLLAGLKNKYCDPPSPSSSSPSSIFNDLNVRLRELLNPSSKGSNLSPEEIVESSRSAALTAAKVAAAARAVAEEKAAIAAKANAAAKSALELLASFSDGEIQQERCLKKSKEKKQVPVKLLYRKRKLVKNHETDEELARKLHRAMNSSPRITKSSSSDSKTRSHKKHTKHITSEKIKRSDGGAPYEVSKSTCDSNYETGAIDHGESMCKMFEKQSEYTVNNCSKMFEANMSYSKGQVLGDSAGTNSRKKGRLKQKKLLLSLCSIRDRQNAKDEPDPRIFPAGGEPKGKLAVTDVPLFPTKPSSESEVSLGPVRKWKLKEFNTPQCYNGSDILRPLCSNSSVTTASAMIEVDQ</sequence>
<feature type="compositionally biased region" description="Basic and acidic residues" evidence="1">
    <location>
        <begin position="193"/>
        <end position="202"/>
    </location>
</feature>
<evidence type="ECO:0000256" key="1">
    <source>
        <dbReference type="SAM" id="MobiDB-lite"/>
    </source>
</evidence>
<dbReference type="PANTHER" id="PTHR35477:SF1">
    <property type="entry name" value="OS06G0728500 PROTEIN"/>
    <property type="match status" value="1"/>
</dbReference>
<gene>
    <name evidence="2" type="ORF">Syun_005629</name>
</gene>
<dbReference type="Proteomes" id="UP001420932">
    <property type="component" value="Unassembled WGS sequence"/>
</dbReference>
<feature type="region of interest" description="Disordered" evidence="1">
    <location>
        <begin position="154"/>
        <end position="211"/>
    </location>
</feature>
<evidence type="ECO:0000313" key="3">
    <source>
        <dbReference type="Proteomes" id="UP001420932"/>
    </source>
</evidence>